<evidence type="ECO:0000313" key="9">
    <source>
        <dbReference type="Proteomes" id="UP000230821"/>
    </source>
</evidence>
<dbReference type="EMBL" id="PDSK01000100">
    <property type="protein sequence ID" value="PIE33334.1"/>
    <property type="molecule type" value="Genomic_DNA"/>
</dbReference>
<dbReference type="InterPro" id="IPR011990">
    <property type="entry name" value="TPR-like_helical_dom_sf"/>
</dbReference>
<dbReference type="AlphaFoldDB" id="A0A2G6KCD0"/>
<keyword evidence="5 6" id="KW-0482">Metalloprotease</keyword>
<accession>A0A2G6KCD0</accession>
<evidence type="ECO:0000256" key="4">
    <source>
        <dbReference type="ARBA" id="ARBA00022833"/>
    </source>
</evidence>
<dbReference type="Proteomes" id="UP000230821">
    <property type="component" value="Unassembled WGS sequence"/>
</dbReference>
<comment type="similarity">
    <text evidence="6">Belongs to the peptidase M48 family.</text>
</comment>
<evidence type="ECO:0000256" key="3">
    <source>
        <dbReference type="ARBA" id="ARBA00022801"/>
    </source>
</evidence>
<keyword evidence="1 6" id="KW-0645">Protease</keyword>
<dbReference type="Pfam" id="PF01435">
    <property type="entry name" value="Peptidase_M48"/>
    <property type="match status" value="1"/>
</dbReference>
<evidence type="ECO:0000256" key="1">
    <source>
        <dbReference type="ARBA" id="ARBA00022670"/>
    </source>
</evidence>
<dbReference type="PANTHER" id="PTHR22726">
    <property type="entry name" value="METALLOENDOPEPTIDASE OMA1"/>
    <property type="match status" value="1"/>
</dbReference>
<evidence type="ECO:0000256" key="6">
    <source>
        <dbReference type="RuleBase" id="RU003983"/>
    </source>
</evidence>
<dbReference type="GO" id="GO:0051603">
    <property type="term" value="P:proteolysis involved in protein catabolic process"/>
    <property type="evidence" value="ECO:0007669"/>
    <property type="project" value="TreeGrafter"/>
</dbReference>
<keyword evidence="4 6" id="KW-0862">Zinc</keyword>
<dbReference type="GO" id="GO:0004222">
    <property type="term" value="F:metalloendopeptidase activity"/>
    <property type="evidence" value="ECO:0007669"/>
    <property type="project" value="InterPro"/>
</dbReference>
<protein>
    <submittedName>
        <fullName evidence="8">Peptidase M48 Ste24p</fullName>
    </submittedName>
</protein>
<comment type="caution">
    <text evidence="8">The sequence shown here is derived from an EMBL/GenBank/DDBJ whole genome shotgun (WGS) entry which is preliminary data.</text>
</comment>
<dbReference type="SUPFAM" id="SSF48452">
    <property type="entry name" value="TPR-like"/>
    <property type="match status" value="1"/>
</dbReference>
<comment type="cofactor">
    <cofactor evidence="6">
        <name>Zn(2+)</name>
        <dbReference type="ChEBI" id="CHEBI:29105"/>
    </cofactor>
    <text evidence="6">Binds 1 zinc ion per subunit.</text>
</comment>
<keyword evidence="3 6" id="KW-0378">Hydrolase</keyword>
<feature type="domain" description="Peptidase M48" evidence="7">
    <location>
        <begin position="70"/>
        <end position="255"/>
    </location>
</feature>
<evidence type="ECO:0000259" key="7">
    <source>
        <dbReference type="Pfam" id="PF01435"/>
    </source>
</evidence>
<evidence type="ECO:0000256" key="2">
    <source>
        <dbReference type="ARBA" id="ARBA00022723"/>
    </source>
</evidence>
<organism evidence="8 9">
    <name type="scientific">candidate division KSB3 bacterium</name>
    <dbReference type="NCBI Taxonomy" id="2044937"/>
    <lineage>
        <taxon>Bacteria</taxon>
        <taxon>candidate division KSB3</taxon>
    </lineage>
</organism>
<proteinExistence type="inferred from homology"/>
<reference evidence="8 9" key="1">
    <citation type="submission" date="2017-10" db="EMBL/GenBank/DDBJ databases">
        <title>Novel microbial diversity and functional potential in the marine mammal oral microbiome.</title>
        <authorList>
            <person name="Dudek N.K."/>
            <person name="Sun C.L."/>
            <person name="Burstein D."/>
            <person name="Kantor R.S."/>
            <person name="Aliaga Goltsman D.S."/>
            <person name="Bik E.M."/>
            <person name="Thomas B.C."/>
            <person name="Banfield J.F."/>
            <person name="Relman D.A."/>
        </authorList>
    </citation>
    <scope>NUCLEOTIDE SEQUENCE [LARGE SCALE GENOMIC DNA]</scope>
    <source>
        <strain evidence="8">DOLJORAL78_47_16</strain>
    </source>
</reference>
<keyword evidence="2" id="KW-0479">Metal-binding</keyword>
<dbReference type="PROSITE" id="PS51257">
    <property type="entry name" value="PROKAR_LIPOPROTEIN"/>
    <property type="match status" value="1"/>
</dbReference>
<dbReference type="Gene3D" id="3.30.2010.10">
    <property type="entry name" value="Metalloproteases ('zincins'), catalytic domain"/>
    <property type="match status" value="1"/>
</dbReference>
<dbReference type="PROSITE" id="PS51318">
    <property type="entry name" value="TAT"/>
    <property type="match status" value="1"/>
</dbReference>
<dbReference type="PANTHER" id="PTHR22726:SF1">
    <property type="entry name" value="METALLOENDOPEPTIDASE OMA1, MITOCHONDRIAL"/>
    <property type="match status" value="1"/>
</dbReference>
<name>A0A2G6KCD0_9BACT</name>
<dbReference type="InterPro" id="IPR006311">
    <property type="entry name" value="TAT_signal"/>
</dbReference>
<dbReference type="InterPro" id="IPR001915">
    <property type="entry name" value="Peptidase_M48"/>
</dbReference>
<evidence type="ECO:0000313" key="8">
    <source>
        <dbReference type="EMBL" id="PIE33334.1"/>
    </source>
</evidence>
<sequence length="439" mass="48984">MKRTKRMTRRDFLWLASVSSVGVMTGCAVNPVTGDRQLMLMSEQQEISLDQENSPHQFSSDYGAVQDQALNDYLSQVGNDMAASSHRPDMPYSFRVVNATYVNAYAFPGGSIATTRGILLELDNEAELAGLLGHEIGHVNARHTAERMSKGLLANLLVTGASVYAESQGSDWAPLIGLGGNIAAGALLAKYSRDDERQADALGMEYMTNVGYSPEGMIGLMEVLVGISDHKPSTIDMMFASHPMSEERYQTAKNRAAADYRNAQHFPMYRERYMDYTAALRRMRATIESLQDGEEAMGQKKFSRAEDYFAEALREAPYDYAGLVLMSKCQLALDNPQEAEYYAEQARDVYPQEAQAAQIDGIAKLGQNNFDGAYEAFDSYDRLLPGNPGIAFLKGYSLESMGHRQEAANEYYRYLQTVDQGEQARYAYQRLVRWGYIQP</sequence>
<dbReference type="GO" id="GO:0046872">
    <property type="term" value="F:metal ion binding"/>
    <property type="evidence" value="ECO:0007669"/>
    <property type="project" value="UniProtKB-KW"/>
</dbReference>
<gene>
    <name evidence="8" type="ORF">CSA56_12245</name>
</gene>
<dbReference type="InterPro" id="IPR051156">
    <property type="entry name" value="Mito/Outer_Membr_Metalloprot"/>
</dbReference>
<dbReference type="GO" id="GO:0016020">
    <property type="term" value="C:membrane"/>
    <property type="evidence" value="ECO:0007669"/>
    <property type="project" value="TreeGrafter"/>
</dbReference>
<dbReference type="Gene3D" id="1.25.40.10">
    <property type="entry name" value="Tetratricopeptide repeat domain"/>
    <property type="match status" value="1"/>
</dbReference>
<evidence type="ECO:0000256" key="5">
    <source>
        <dbReference type="ARBA" id="ARBA00023049"/>
    </source>
</evidence>